<gene>
    <name evidence="1" type="ORF">D6C13_25360</name>
</gene>
<feature type="non-terminal residue" evidence="1">
    <location>
        <position position="1"/>
    </location>
</feature>
<evidence type="ECO:0000313" key="1">
    <source>
        <dbReference type="EMBL" id="RJT29059.1"/>
    </source>
</evidence>
<comment type="caution">
    <text evidence="1">The sequence shown here is derived from an EMBL/GenBank/DDBJ whole genome shotgun (WGS) entry which is preliminary data.</text>
</comment>
<protein>
    <submittedName>
        <fullName evidence="1">Uncharacterized protein</fullName>
    </submittedName>
</protein>
<sequence>DLRNDIYAYGNNRYIYDVQRGSQALENAGWTAQQNWEAPTGCFMTGLNIRPDLGDCRMMGKYYRALMVRTASGGWRQVGN</sequence>
<dbReference type="AlphaFoldDB" id="A0A419N1K7"/>
<proteinExistence type="predicted"/>
<keyword evidence="2" id="KW-1185">Reference proteome</keyword>
<dbReference type="EMBL" id="RAHH01000098">
    <property type="protein sequence ID" value="RJT29059.1"/>
    <property type="molecule type" value="Genomic_DNA"/>
</dbReference>
<accession>A0A419N1K7</accession>
<evidence type="ECO:0000313" key="2">
    <source>
        <dbReference type="Proteomes" id="UP000284908"/>
    </source>
</evidence>
<dbReference type="Proteomes" id="UP000284908">
    <property type="component" value="Unassembled WGS sequence"/>
</dbReference>
<name>A0A419N1K7_9GAMM</name>
<reference evidence="1 2" key="1">
    <citation type="submission" date="2018-09" db="EMBL/GenBank/DDBJ databases">
        <authorList>
            <person name="Le Fleche-Mateos A."/>
        </authorList>
    </citation>
    <scope>NUCLEOTIDE SEQUENCE [LARGE SCALE GENOMIC DNA]</scope>
    <source>
        <strain evidence="1 2">DSM 27399</strain>
    </source>
</reference>
<organism evidence="1 2">
    <name type="scientific">Rahnella woolbedingensis</name>
    <dbReference type="NCBI Taxonomy" id="1510574"/>
    <lineage>
        <taxon>Bacteria</taxon>
        <taxon>Pseudomonadati</taxon>
        <taxon>Pseudomonadota</taxon>
        <taxon>Gammaproteobacteria</taxon>
        <taxon>Enterobacterales</taxon>
        <taxon>Yersiniaceae</taxon>
        <taxon>Rahnella</taxon>
    </lineage>
</organism>